<dbReference type="GO" id="GO:0032259">
    <property type="term" value="P:methylation"/>
    <property type="evidence" value="ECO:0007669"/>
    <property type="project" value="UniProtKB-KW"/>
</dbReference>
<proteinExistence type="predicted"/>
<keyword evidence="2 4" id="KW-0808">Transferase</keyword>
<dbReference type="PROSITE" id="PS51682">
    <property type="entry name" value="SAM_OMT_I"/>
    <property type="match status" value="1"/>
</dbReference>
<evidence type="ECO:0000313" key="4">
    <source>
        <dbReference type="EMBL" id="NMM99462.1"/>
    </source>
</evidence>
<dbReference type="SUPFAM" id="SSF53335">
    <property type="entry name" value="S-adenosyl-L-methionine-dependent methyltransferases"/>
    <property type="match status" value="1"/>
</dbReference>
<dbReference type="InterPro" id="IPR029063">
    <property type="entry name" value="SAM-dependent_MTases_sf"/>
</dbReference>
<accession>A0A7Y0EZY2</accession>
<dbReference type="GO" id="GO:0008171">
    <property type="term" value="F:O-methyltransferase activity"/>
    <property type="evidence" value="ECO:0007669"/>
    <property type="project" value="InterPro"/>
</dbReference>
<keyword evidence="5" id="KW-1185">Reference proteome</keyword>
<evidence type="ECO:0000256" key="1">
    <source>
        <dbReference type="ARBA" id="ARBA00022603"/>
    </source>
</evidence>
<dbReference type="EMBL" id="JAAIIH010000001">
    <property type="protein sequence ID" value="NMM99462.1"/>
    <property type="molecule type" value="Genomic_DNA"/>
</dbReference>
<dbReference type="Proteomes" id="UP000588277">
    <property type="component" value="Unassembled WGS sequence"/>
</dbReference>
<keyword evidence="3" id="KW-0949">S-adenosyl-L-methionine</keyword>
<protein>
    <submittedName>
        <fullName evidence="4">Methyltransferase</fullName>
    </submittedName>
</protein>
<sequence>MDKTSYTNLAKAWQYAEDAAAATDPRTLTALRASAESQGFAQDSAAQDDFLRLLVRMTGARSIIAIGTGAVAQTYQLIDGLGGSGLLTAVDSSPAGASAIRAMFNALDDDTDATLRVVNVAVGQFLPRLNAADYDLIVVSGEASNYAPAFAQAERLLRDGGAIIFTDALAFAAPDARGGLLNPADRSPKAVTLRALIDEVRGDERFDTALVPVGTGLLVGVKR</sequence>
<reference evidence="4 5" key="1">
    <citation type="submission" date="2020-02" db="EMBL/GenBank/DDBJ databases">
        <title>Characterization of phylogenetic diversity of novel bifidobacterial species isolated in Czech ZOOs.</title>
        <authorList>
            <person name="Lugli G.A."/>
            <person name="Vera N.B."/>
            <person name="Ventura M."/>
        </authorList>
    </citation>
    <scope>NUCLEOTIDE SEQUENCE [LARGE SCALE GENOMIC DNA]</scope>
    <source>
        <strain evidence="4 5">DSM 109958</strain>
    </source>
</reference>
<organism evidence="4 5">
    <name type="scientific">Bifidobacterium moraviense</name>
    <dbReference type="NCBI Taxonomy" id="2675323"/>
    <lineage>
        <taxon>Bacteria</taxon>
        <taxon>Bacillati</taxon>
        <taxon>Actinomycetota</taxon>
        <taxon>Actinomycetes</taxon>
        <taxon>Bifidobacteriales</taxon>
        <taxon>Bifidobacteriaceae</taxon>
        <taxon>Bifidobacterium</taxon>
    </lineage>
</organism>
<dbReference type="InterPro" id="IPR002935">
    <property type="entry name" value="SAM_O-MeTrfase"/>
</dbReference>
<gene>
    <name evidence="4" type="ORF">G1C96_0039</name>
</gene>
<dbReference type="Gene3D" id="3.40.50.150">
    <property type="entry name" value="Vaccinia Virus protein VP39"/>
    <property type="match status" value="1"/>
</dbReference>
<name>A0A7Y0EZY2_9BIFI</name>
<dbReference type="RefSeq" id="WP_169274650.1">
    <property type="nucleotide sequence ID" value="NZ_JAAIIH010000001.1"/>
</dbReference>
<evidence type="ECO:0000256" key="3">
    <source>
        <dbReference type="ARBA" id="ARBA00022691"/>
    </source>
</evidence>
<comment type="caution">
    <text evidence="4">The sequence shown here is derived from an EMBL/GenBank/DDBJ whole genome shotgun (WGS) entry which is preliminary data.</text>
</comment>
<dbReference type="AlphaFoldDB" id="A0A7Y0EZY2"/>
<dbReference type="Pfam" id="PF01596">
    <property type="entry name" value="Methyltransf_3"/>
    <property type="match status" value="1"/>
</dbReference>
<evidence type="ECO:0000313" key="5">
    <source>
        <dbReference type="Proteomes" id="UP000588277"/>
    </source>
</evidence>
<evidence type="ECO:0000256" key="2">
    <source>
        <dbReference type="ARBA" id="ARBA00022679"/>
    </source>
</evidence>
<keyword evidence="1 4" id="KW-0489">Methyltransferase</keyword>